<dbReference type="GO" id="GO:0051301">
    <property type="term" value="P:cell division"/>
    <property type="evidence" value="ECO:0007669"/>
    <property type="project" value="InterPro"/>
</dbReference>
<comment type="subcellular location">
    <subcellularLocation>
        <location evidence="1">Membrane</location>
        <topology evidence="1">Multi-pass membrane protein</topology>
    </subcellularLocation>
</comment>
<dbReference type="RefSeq" id="WP_071316800.1">
    <property type="nucleotide sequence ID" value="NZ_CP063356.2"/>
</dbReference>
<dbReference type="OrthoDB" id="9768187at2"/>
<dbReference type="NCBIfam" id="TIGR02210">
    <property type="entry name" value="rodA_shape"/>
    <property type="match status" value="1"/>
</dbReference>
<dbReference type="PANTHER" id="PTHR30474">
    <property type="entry name" value="CELL CYCLE PROTEIN"/>
    <property type="match status" value="1"/>
</dbReference>
<reference evidence="13 14" key="2">
    <citation type="journal article" date="2017" name="Genome Announc.">
        <title>Draft Genome Sequences of Four Alkaliphilic Bacteria Belonging to the Anaerobacillus Genus.</title>
        <authorList>
            <person name="Bassil N.M."/>
            <person name="Lloyd J.R."/>
        </authorList>
    </citation>
    <scope>NUCLEOTIDE SEQUENCE [LARGE SCALE GENOMIC DNA]</scope>
    <source>
        <strain evidence="13 14">NB2006</strain>
    </source>
</reference>
<feature type="transmembrane region" description="Helical" evidence="11">
    <location>
        <begin position="77"/>
        <end position="97"/>
    </location>
</feature>
<dbReference type="InterPro" id="IPR018365">
    <property type="entry name" value="Cell_cycle_FtsW-rel_CS"/>
</dbReference>
<keyword evidence="14" id="KW-1185">Reference proteome</keyword>
<dbReference type="GO" id="GO:0071555">
    <property type="term" value="P:cell wall organization"/>
    <property type="evidence" value="ECO:0007669"/>
    <property type="project" value="UniProtKB-KW"/>
</dbReference>
<evidence type="ECO:0000256" key="9">
    <source>
        <dbReference type="ARBA" id="ARBA00023136"/>
    </source>
</evidence>
<sequence length="394" mass="44577">MKEQKSIMHQIDYTILFLLFILMCFSFLAIYSGSGQYYSNDPAFFVKRQVIWFIIGFIVMGVIMMIDYEIVKKFSYYFYGIGIFLLLLVSYSPLGIYKNGAQSWLNLGFGTFQPSEFMKIFLIMALAQLLSTITVNEGINNIKSDFKTVFKILAIALPPFLLILNEPDLGTAVVIASIIFTMVFMSGVSWKVLSVFASLVIVMIGTLVWLFFNLPNVFAIFIKDHQLERFYGWLKPWEYSSSYGYQLVEAIQAIGSGQLVGKGYLEGTQTQRNVIPELHTDFIFAVIGEEFGFIGAIILLITYFLLIYRMVLIGLNCKNLYGTYLIAGITGFLVCQIFENIGMTIGLMPITGLPLPFVSYGGTSLLTNMIAIGIVLNVGMRTRHYMFETEDYID</sequence>
<reference evidence="12 14" key="1">
    <citation type="submission" date="2016-10" db="EMBL/GenBank/DDBJ databases">
        <title>Draft genome sequences of four alkaliphilic bacteria belonging to the Anaerobacillus genus.</title>
        <authorList>
            <person name="Bassil N.M."/>
            <person name="Lloyd J.R."/>
        </authorList>
    </citation>
    <scope>NUCLEOTIDE SEQUENCE [LARGE SCALE GENOMIC DNA]</scope>
    <source>
        <strain evidence="12 14">NB2006</strain>
    </source>
</reference>
<dbReference type="EMBL" id="CP063356">
    <property type="protein sequence ID" value="QOY36476.1"/>
    <property type="molecule type" value="Genomic_DNA"/>
</dbReference>
<keyword evidence="3" id="KW-0328">Glycosyltransferase</keyword>
<feature type="transmembrane region" description="Helical" evidence="11">
    <location>
        <begin position="51"/>
        <end position="70"/>
    </location>
</feature>
<dbReference type="GO" id="GO:0015648">
    <property type="term" value="F:lipid-linked peptidoglycan transporter activity"/>
    <property type="evidence" value="ECO:0007669"/>
    <property type="project" value="TreeGrafter"/>
</dbReference>
<dbReference type="GO" id="GO:0005886">
    <property type="term" value="C:plasma membrane"/>
    <property type="evidence" value="ECO:0007669"/>
    <property type="project" value="TreeGrafter"/>
</dbReference>
<evidence type="ECO:0000256" key="6">
    <source>
        <dbReference type="ARBA" id="ARBA00022960"/>
    </source>
</evidence>
<protein>
    <submittedName>
        <fullName evidence="12">Rod shape-determining protein RodA</fullName>
    </submittedName>
</protein>
<dbReference type="InterPro" id="IPR011923">
    <property type="entry name" value="RodA/MrdB"/>
</dbReference>
<evidence type="ECO:0000313" key="13">
    <source>
        <dbReference type="EMBL" id="QOY36476.1"/>
    </source>
</evidence>
<evidence type="ECO:0000313" key="14">
    <source>
        <dbReference type="Proteomes" id="UP000180175"/>
    </source>
</evidence>
<evidence type="ECO:0000256" key="5">
    <source>
        <dbReference type="ARBA" id="ARBA00022692"/>
    </source>
</evidence>
<dbReference type="EMBL" id="LQXD01000077">
    <property type="protein sequence ID" value="OIJ19505.1"/>
    <property type="molecule type" value="Genomic_DNA"/>
</dbReference>
<evidence type="ECO:0000256" key="7">
    <source>
        <dbReference type="ARBA" id="ARBA00022984"/>
    </source>
</evidence>
<reference evidence="13" key="4">
    <citation type="submission" date="2020-10" db="EMBL/GenBank/DDBJ databases">
        <authorList>
            <person name="Bassil N.M."/>
            <person name="Lloyd J.R."/>
        </authorList>
    </citation>
    <scope>NUCLEOTIDE SEQUENCE</scope>
    <source>
        <strain evidence="13">NB2006</strain>
    </source>
</reference>
<keyword evidence="2" id="KW-1003">Cell membrane</keyword>
<evidence type="ECO:0000256" key="8">
    <source>
        <dbReference type="ARBA" id="ARBA00022989"/>
    </source>
</evidence>
<evidence type="ECO:0000256" key="1">
    <source>
        <dbReference type="ARBA" id="ARBA00004141"/>
    </source>
</evidence>
<keyword evidence="4" id="KW-0808">Transferase</keyword>
<evidence type="ECO:0000256" key="3">
    <source>
        <dbReference type="ARBA" id="ARBA00022676"/>
    </source>
</evidence>
<keyword evidence="5 11" id="KW-0812">Transmembrane</keyword>
<proteinExistence type="predicted"/>
<feature type="transmembrane region" description="Helical" evidence="11">
    <location>
        <begin position="12"/>
        <end position="31"/>
    </location>
</feature>
<feature type="transmembrane region" description="Helical" evidence="11">
    <location>
        <begin position="282"/>
        <end position="308"/>
    </location>
</feature>
<dbReference type="Pfam" id="PF01098">
    <property type="entry name" value="FTSW_RODA_SPOVE"/>
    <property type="match status" value="1"/>
</dbReference>
<evidence type="ECO:0000256" key="10">
    <source>
        <dbReference type="ARBA" id="ARBA00023316"/>
    </source>
</evidence>
<reference evidence="13 14" key="3">
    <citation type="journal article" date="2019" name="Int. J. Syst. Evol. Microbiol.">
        <title>Anaerobacillus isosaccharinicus sp. nov., an alkaliphilic bacterium which degrades isosaccharinic acid.</title>
        <authorList>
            <person name="Bassil N.M."/>
            <person name="Lloyd J.R."/>
        </authorList>
    </citation>
    <scope>NUCLEOTIDE SEQUENCE [LARGE SCALE GENOMIC DNA]</scope>
    <source>
        <strain evidence="13 14">NB2006</strain>
    </source>
</reference>
<dbReference type="GO" id="GO:0016757">
    <property type="term" value="F:glycosyltransferase activity"/>
    <property type="evidence" value="ECO:0007669"/>
    <property type="project" value="UniProtKB-KW"/>
</dbReference>
<keyword evidence="8 11" id="KW-1133">Transmembrane helix</keyword>
<dbReference type="AlphaFoldDB" id="A0A1S2M766"/>
<dbReference type="Proteomes" id="UP000180175">
    <property type="component" value="Chromosome"/>
</dbReference>
<feature type="transmembrane region" description="Helical" evidence="11">
    <location>
        <begin position="320"/>
        <end position="345"/>
    </location>
</feature>
<feature type="transmembrane region" description="Helical" evidence="11">
    <location>
        <begin position="117"/>
        <end position="136"/>
    </location>
</feature>
<keyword evidence="10" id="KW-0961">Cell wall biogenesis/degradation</keyword>
<dbReference type="PANTHER" id="PTHR30474:SF1">
    <property type="entry name" value="PEPTIDOGLYCAN GLYCOSYLTRANSFERASE MRDB"/>
    <property type="match status" value="1"/>
</dbReference>
<accession>A0A1S2M766</accession>
<evidence type="ECO:0000256" key="2">
    <source>
        <dbReference type="ARBA" id="ARBA00022475"/>
    </source>
</evidence>
<keyword evidence="6" id="KW-0133">Cell shape</keyword>
<organism evidence="12 14">
    <name type="scientific">Anaerobacillus isosaccharinicus</name>
    <dbReference type="NCBI Taxonomy" id="1532552"/>
    <lineage>
        <taxon>Bacteria</taxon>
        <taxon>Bacillati</taxon>
        <taxon>Bacillota</taxon>
        <taxon>Bacilli</taxon>
        <taxon>Bacillales</taxon>
        <taxon>Bacillaceae</taxon>
        <taxon>Anaerobacillus</taxon>
    </lineage>
</organism>
<evidence type="ECO:0000256" key="11">
    <source>
        <dbReference type="SAM" id="Phobius"/>
    </source>
</evidence>
<feature type="transmembrane region" description="Helical" evidence="11">
    <location>
        <begin position="148"/>
        <end position="164"/>
    </location>
</feature>
<keyword evidence="9 11" id="KW-0472">Membrane</keyword>
<gene>
    <name evidence="13" type="primary">rodA</name>
    <name evidence="13" type="ORF">AWH56_001935</name>
    <name evidence="12" type="ORF">AWH56_08845</name>
</gene>
<dbReference type="KEGG" id="aia:AWH56_001935"/>
<feature type="transmembrane region" description="Helical" evidence="11">
    <location>
        <begin position="170"/>
        <end position="188"/>
    </location>
</feature>
<feature type="transmembrane region" description="Helical" evidence="11">
    <location>
        <begin position="195"/>
        <end position="212"/>
    </location>
</feature>
<dbReference type="GO" id="GO:0032153">
    <property type="term" value="C:cell division site"/>
    <property type="evidence" value="ECO:0007669"/>
    <property type="project" value="TreeGrafter"/>
</dbReference>
<dbReference type="GO" id="GO:0009252">
    <property type="term" value="P:peptidoglycan biosynthetic process"/>
    <property type="evidence" value="ECO:0007669"/>
    <property type="project" value="UniProtKB-KW"/>
</dbReference>
<dbReference type="GO" id="GO:0008360">
    <property type="term" value="P:regulation of cell shape"/>
    <property type="evidence" value="ECO:0007669"/>
    <property type="project" value="UniProtKB-KW"/>
</dbReference>
<name>A0A1S2M766_9BACI</name>
<dbReference type="InterPro" id="IPR001182">
    <property type="entry name" value="FtsW/RodA"/>
</dbReference>
<evidence type="ECO:0000256" key="4">
    <source>
        <dbReference type="ARBA" id="ARBA00022679"/>
    </source>
</evidence>
<keyword evidence="7" id="KW-0573">Peptidoglycan synthesis</keyword>
<dbReference type="PROSITE" id="PS00428">
    <property type="entry name" value="FTSW_RODA_SPOVE"/>
    <property type="match status" value="1"/>
</dbReference>
<feature type="transmembrane region" description="Helical" evidence="11">
    <location>
        <begin position="357"/>
        <end position="378"/>
    </location>
</feature>
<evidence type="ECO:0000313" key="12">
    <source>
        <dbReference type="EMBL" id="OIJ19505.1"/>
    </source>
</evidence>